<dbReference type="InterPro" id="IPR029752">
    <property type="entry name" value="D-isomer_DH_CS1"/>
</dbReference>
<dbReference type="InterPro" id="IPR045865">
    <property type="entry name" value="ACT-like_dom_sf"/>
</dbReference>
<name>A0A5A9X6F7_9BACT</name>
<dbReference type="FunFam" id="3.30.70.260:FF:000008">
    <property type="entry name" value="D-3-phosphoglycerate dehydrogenase, chloroplastic"/>
    <property type="match status" value="1"/>
</dbReference>
<dbReference type="InterPro" id="IPR006139">
    <property type="entry name" value="D-isomer_2_OHA_DH_cat_dom"/>
</dbReference>
<dbReference type="PANTHER" id="PTHR42938:SF47">
    <property type="entry name" value="HYDROXYPYRUVATE REDUCTASE"/>
    <property type="match status" value="1"/>
</dbReference>
<dbReference type="CDD" id="cd04902">
    <property type="entry name" value="ACT_3PGDH-xct"/>
    <property type="match status" value="1"/>
</dbReference>
<keyword evidence="12" id="KW-1185">Reference proteome</keyword>
<sequence>MKIIVTDEVSAEGLALLTQDARIQLDVKLGLKKDELLAVIGDYEAIITRSGTTVDKALLDAATKLKIVARAGVGIDNVDVDYASSKGVIVVNAPFGNTNSAAEHTLALLLSFCRNVTIANASLKAGEWKRGPFTGHELKGRVAGVIGLGKVGGRVAARLKAFECEVLACDPYVSVKRANDLGVKLVSHDEIYKNCDIITVHTPLTDETRNMVGPREFGLMKSGVIILNVARGGIINEQALLDNLVSGKVLGGAVDVWSQEPPASETLKQLIANKKLVVTPHLGANTFEAQINVAIDVSREIINYLDDKPMENAVNIPRFDLALMDQMRPFLNLMSVMCDFGIQLVDTNLEKVSFGFAGNIAHYDCSPLTVCGLTALLNRVVDQDVNMVNASLIADQMGIVVEESKTTQGGAFSNVVTLIIEGEGKRRLVSGTLFEGSPRIVRLRDYSMDFTPEEHMLLLNYDDRPGIIGKVGTILGQYNINIGSMNLGRHEKKGEAMVLLSLDSAVPENVLQEIKAAAAASYIRALRMRVGACTRSCGCGA</sequence>
<dbReference type="InterPro" id="IPR002912">
    <property type="entry name" value="ACT_dom"/>
</dbReference>
<gene>
    <name evidence="11" type="ORF">ET418_17600</name>
</gene>
<keyword evidence="9" id="KW-0028">Amino-acid biosynthesis</keyword>
<comment type="pathway">
    <text evidence="2 9">Amino-acid biosynthesis; L-serine biosynthesis; L-serine from 3-phospho-D-glycerate: step 1/3.</text>
</comment>
<dbReference type="Gene3D" id="3.30.70.260">
    <property type="match status" value="1"/>
</dbReference>
<comment type="function">
    <text evidence="1">Catalyzes the reversible oxidation of 3-phospho-D-glycerate to 3-phosphonooxypyruvate, the first step of the phosphorylated L-serine biosynthesis pathway. Also catalyzes the reversible oxidation of 2-hydroxyglutarate to 2-oxoglutarate.</text>
</comment>
<dbReference type="PROSITE" id="PS00671">
    <property type="entry name" value="D_2_HYDROXYACID_DH_3"/>
    <property type="match status" value="1"/>
</dbReference>
<evidence type="ECO:0000256" key="9">
    <source>
        <dbReference type="RuleBase" id="RU363003"/>
    </source>
</evidence>
<dbReference type="FunFam" id="3.40.50.720:FF:000021">
    <property type="entry name" value="D-3-phosphoglycerate dehydrogenase"/>
    <property type="match status" value="1"/>
</dbReference>
<dbReference type="SUPFAM" id="SSF52283">
    <property type="entry name" value="Formate/glycerate dehydrogenase catalytic domain-like"/>
    <property type="match status" value="1"/>
</dbReference>
<evidence type="ECO:0000256" key="6">
    <source>
        <dbReference type="ARBA" id="ARBA00023027"/>
    </source>
</evidence>
<dbReference type="SUPFAM" id="SSF51735">
    <property type="entry name" value="NAD(P)-binding Rossmann-fold domains"/>
    <property type="match status" value="1"/>
</dbReference>
<dbReference type="RefSeq" id="WP_149309887.1">
    <property type="nucleotide sequence ID" value="NZ_SRSD01000013.1"/>
</dbReference>
<evidence type="ECO:0000256" key="1">
    <source>
        <dbReference type="ARBA" id="ARBA00003800"/>
    </source>
</evidence>
<dbReference type="OrthoDB" id="9793626at2"/>
<dbReference type="Pfam" id="PF02826">
    <property type="entry name" value="2-Hacid_dh_C"/>
    <property type="match status" value="1"/>
</dbReference>
<dbReference type="InterPro" id="IPR029753">
    <property type="entry name" value="D-isomer_DH_CS"/>
</dbReference>
<reference evidence="11 12" key="1">
    <citation type="submission" date="2019-04" db="EMBL/GenBank/DDBJ databases">
        <title>Geobacter ruber sp. nov., ferric-reducing bacteria isolated from paddy soil.</title>
        <authorList>
            <person name="Xu Z."/>
            <person name="Masuda Y."/>
            <person name="Itoh H."/>
            <person name="Senoo K."/>
        </authorList>
    </citation>
    <scope>NUCLEOTIDE SEQUENCE [LARGE SCALE GENOMIC DNA]</scope>
    <source>
        <strain evidence="11 12">Red88</strain>
    </source>
</reference>
<dbReference type="InterPro" id="IPR006140">
    <property type="entry name" value="D-isomer_DH_NAD-bd"/>
</dbReference>
<dbReference type="PROSITE" id="PS51671">
    <property type="entry name" value="ACT"/>
    <property type="match status" value="1"/>
</dbReference>
<dbReference type="AlphaFoldDB" id="A0A5A9X6F7"/>
<protein>
    <recommendedName>
        <fullName evidence="4 9">D-3-phosphoglycerate dehydrogenase</fullName>
        <ecNumber evidence="9">1.1.1.95</ecNumber>
    </recommendedName>
</protein>
<dbReference type="PROSITE" id="PS00065">
    <property type="entry name" value="D_2_HYDROXYACID_DH_1"/>
    <property type="match status" value="1"/>
</dbReference>
<dbReference type="Proteomes" id="UP000324298">
    <property type="component" value="Unassembled WGS sequence"/>
</dbReference>
<evidence type="ECO:0000256" key="8">
    <source>
        <dbReference type="ARBA" id="ARBA00048731"/>
    </source>
</evidence>
<dbReference type="CDD" id="cd12173">
    <property type="entry name" value="PGDH_4"/>
    <property type="match status" value="1"/>
</dbReference>
<dbReference type="PROSITE" id="PS00670">
    <property type="entry name" value="D_2_HYDROXYACID_DH_2"/>
    <property type="match status" value="1"/>
</dbReference>
<dbReference type="GO" id="GO:0051287">
    <property type="term" value="F:NAD binding"/>
    <property type="evidence" value="ECO:0007669"/>
    <property type="project" value="UniProtKB-UniRule"/>
</dbReference>
<keyword evidence="5 9" id="KW-0560">Oxidoreductase</keyword>
<accession>A0A5A9X6F7</accession>
<evidence type="ECO:0000313" key="12">
    <source>
        <dbReference type="Proteomes" id="UP000324298"/>
    </source>
</evidence>
<evidence type="ECO:0000259" key="10">
    <source>
        <dbReference type="PROSITE" id="PS51671"/>
    </source>
</evidence>
<dbReference type="InterPro" id="IPR036291">
    <property type="entry name" value="NAD(P)-bd_dom_sf"/>
</dbReference>
<feature type="domain" description="ACT" evidence="10">
    <location>
        <begin position="456"/>
        <end position="528"/>
    </location>
</feature>
<dbReference type="InterPro" id="IPR029009">
    <property type="entry name" value="ASB_dom_sf"/>
</dbReference>
<dbReference type="Pfam" id="PF01842">
    <property type="entry name" value="ACT"/>
    <property type="match status" value="1"/>
</dbReference>
<dbReference type="EMBL" id="SRSD01000013">
    <property type="protein sequence ID" value="KAA0888028.1"/>
    <property type="molecule type" value="Genomic_DNA"/>
</dbReference>
<evidence type="ECO:0000256" key="2">
    <source>
        <dbReference type="ARBA" id="ARBA00005216"/>
    </source>
</evidence>
<dbReference type="Pfam" id="PF00389">
    <property type="entry name" value="2-Hacid_dh"/>
    <property type="match status" value="1"/>
</dbReference>
<keyword evidence="9" id="KW-0718">Serine biosynthesis</keyword>
<evidence type="ECO:0000256" key="5">
    <source>
        <dbReference type="ARBA" id="ARBA00023002"/>
    </source>
</evidence>
<dbReference type="Gene3D" id="3.30.1330.90">
    <property type="entry name" value="D-3-phosphoglycerate dehydrogenase, domain 3"/>
    <property type="match status" value="1"/>
</dbReference>
<dbReference type="NCBIfam" id="TIGR01327">
    <property type="entry name" value="PGDH"/>
    <property type="match status" value="1"/>
</dbReference>
<comment type="catalytic activity">
    <reaction evidence="7">
        <text>(R)-2-hydroxyglutarate + NAD(+) = 2-oxoglutarate + NADH + H(+)</text>
        <dbReference type="Rhea" id="RHEA:49612"/>
        <dbReference type="ChEBI" id="CHEBI:15378"/>
        <dbReference type="ChEBI" id="CHEBI:15801"/>
        <dbReference type="ChEBI" id="CHEBI:16810"/>
        <dbReference type="ChEBI" id="CHEBI:57540"/>
        <dbReference type="ChEBI" id="CHEBI:57945"/>
        <dbReference type="EC" id="1.1.1.399"/>
    </reaction>
</comment>
<evidence type="ECO:0000313" key="11">
    <source>
        <dbReference type="EMBL" id="KAA0888028.1"/>
    </source>
</evidence>
<comment type="catalytic activity">
    <reaction evidence="8 9">
        <text>(2R)-3-phosphoglycerate + NAD(+) = 3-phosphooxypyruvate + NADH + H(+)</text>
        <dbReference type="Rhea" id="RHEA:12641"/>
        <dbReference type="ChEBI" id="CHEBI:15378"/>
        <dbReference type="ChEBI" id="CHEBI:18110"/>
        <dbReference type="ChEBI" id="CHEBI:57540"/>
        <dbReference type="ChEBI" id="CHEBI:57945"/>
        <dbReference type="ChEBI" id="CHEBI:58272"/>
        <dbReference type="EC" id="1.1.1.95"/>
    </reaction>
</comment>
<dbReference type="PANTHER" id="PTHR42938">
    <property type="entry name" value="FORMATE DEHYDROGENASE 1"/>
    <property type="match status" value="1"/>
</dbReference>
<comment type="caution">
    <text evidence="11">The sequence shown here is derived from an EMBL/GenBank/DDBJ whole genome shotgun (WGS) entry which is preliminary data.</text>
</comment>
<evidence type="ECO:0000256" key="4">
    <source>
        <dbReference type="ARBA" id="ARBA00021582"/>
    </source>
</evidence>
<dbReference type="Gene3D" id="3.40.50.720">
    <property type="entry name" value="NAD(P)-binding Rossmann-like Domain"/>
    <property type="match status" value="2"/>
</dbReference>
<organism evidence="11 12">
    <name type="scientific">Oryzomonas rubra</name>
    <dbReference type="NCBI Taxonomy" id="2509454"/>
    <lineage>
        <taxon>Bacteria</taxon>
        <taxon>Pseudomonadati</taxon>
        <taxon>Thermodesulfobacteriota</taxon>
        <taxon>Desulfuromonadia</taxon>
        <taxon>Geobacterales</taxon>
        <taxon>Geobacteraceae</taxon>
        <taxon>Oryzomonas</taxon>
    </lineage>
</organism>
<proteinExistence type="inferred from homology"/>
<dbReference type="UniPathway" id="UPA00135">
    <property type="reaction ID" value="UER00196"/>
</dbReference>
<dbReference type="GO" id="GO:0004617">
    <property type="term" value="F:phosphoglycerate dehydrogenase activity"/>
    <property type="evidence" value="ECO:0007669"/>
    <property type="project" value="UniProtKB-UniRule"/>
</dbReference>
<dbReference type="GO" id="GO:0006564">
    <property type="term" value="P:L-serine biosynthetic process"/>
    <property type="evidence" value="ECO:0007669"/>
    <property type="project" value="UniProtKB-UniRule"/>
</dbReference>
<dbReference type="SUPFAM" id="SSF143548">
    <property type="entry name" value="Serine metabolism enzymes domain"/>
    <property type="match status" value="1"/>
</dbReference>
<keyword evidence="6 9" id="KW-0520">NAD</keyword>
<evidence type="ECO:0000256" key="3">
    <source>
        <dbReference type="ARBA" id="ARBA00005854"/>
    </source>
</evidence>
<comment type="similarity">
    <text evidence="3 9">Belongs to the D-isomer specific 2-hydroxyacid dehydrogenase family.</text>
</comment>
<dbReference type="InterPro" id="IPR045626">
    <property type="entry name" value="PGDH_ASB_dom"/>
</dbReference>
<dbReference type="EC" id="1.1.1.95" evidence="9"/>
<dbReference type="InterPro" id="IPR006236">
    <property type="entry name" value="PGDH"/>
</dbReference>
<evidence type="ECO:0000256" key="7">
    <source>
        <dbReference type="ARBA" id="ARBA00048126"/>
    </source>
</evidence>
<dbReference type="Pfam" id="PF19304">
    <property type="entry name" value="PGDH_inter"/>
    <property type="match status" value="1"/>
</dbReference>
<dbReference type="SUPFAM" id="SSF55021">
    <property type="entry name" value="ACT-like"/>
    <property type="match status" value="1"/>
</dbReference>